<keyword evidence="4" id="KW-1185">Reference proteome</keyword>
<keyword evidence="1" id="KW-0812">Transmembrane</keyword>
<dbReference type="Pfam" id="PF04578">
    <property type="entry name" value="DUF594"/>
    <property type="match status" value="1"/>
</dbReference>
<organism evidence="3 4">
    <name type="scientific">Urochloa decumbens</name>
    <dbReference type="NCBI Taxonomy" id="240449"/>
    <lineage>
        <taxon>Eukaryota</taxon>
        <taxon>Viridiplantae</taxon>
        <taxon>Streptophyta</taxon>
        <taxon>Embryophyta</taxon>
        <taxon>Tracheophyta</taxon>
        <taxon>Spermatophyta</taxon>
        <taxon>Magnoliopsida</taxon>
        <taxon>Liliopsida</taxon>
        <taxon>Poales</taxon>
        <taxon>Poaceae</taxon>
        <taxon>PACMAD clade</taxon>
        <taxon>Panicoideae</taxon>
        <taxon>Panicodae</taxon>
        <taxon>Paniceae</taxon>
        <taxon>Melinidinae</taxon>
        <taxon>Urochloa</taxon>
    </lineage>
</organism>
<protein>
    <recommendedName>
        <fullName evidence="2">DUF4220 domain-containing protein</fullName>
    </recommendedName>
</protein>
<dbReference type="InterPro" id="IPR025315">
    <property type="entry name" value="DUF4220"/>
</dbReference>
<evidence type="ECO:0000259" key="2">
    <source>
        <dbReference type="Pfam" id="PF13968"/>
    </source>
</evidence>
<keyword evidence="1" id="KW-0472">Membrane</keyword>
<dbReference type="Proteomes" id="UP001497457">
    <property type="component" value="Chromosome 21rd"/>
</dbReference>
<dbReference type="AlphaFoldDB" id="A0ABC9AJE1"/>
<dbReference type="InterPro" id="IPR007658">
    <property type="entry name" value="DUF594"/>
</dbReference>
<accession>A0ABC9AJE1</accession>
<gene>
    <name evidence="3" type="ORF">URODEC1_LOCUS55742</name>
</gene>
<evidence type="ECO:0000313" key="4">
    <source>
        <dbReference type="Proteomes" id="UP001497457"/>
    </source>
</evidence>
<dbReference type="Pfam" id="PF13968">
    <property type="entry name" value="DUF4220"/>
    <property type="match status" value="1"/>
</dbReference>
<reference evidence="3" key="1">
    <citation type="submission" date="2024-10" db="EMBL/GenBank/DDBJ databases">
        <authorList>
            <person name="Ryan C."/>
        </authorList>
    </citation>
    <scope>NUCLEOTIDE SEQUENCE [LARGE SCALE GENOMIC DNA]</scope>
</reference>
<dbReference type="PANTHER" id="PTHR31325">
    <property type="entry name" value="OS01G0798800 PROTEIN-RELATED"/>
    <property type="match status" value="1"/>
</dbReference>
<feature type="transmembrane region" description="Helical" evidence="1">
    <location>
        <begin position="13"/>
        <end position="34"/>
    </location>
</feature>
<evidence type="ECO:0000256" key="1">
    <source>
        <dbReference type="SAM" id="Phobius"/>
    </source>
</evidence>
<proteinExistence type="predicted"/>
<sequence length="427" mass="49109">MGFSEAVLWWEEWQLRVLVLCSLFLQFFLCFAGYLRKRQIPSWLRFLIWLAFLGSDAAAIYALATLYNRSKRQEWVTMHRRSASLQALWAPILLVHLGGQDGITAYNIEDNELWRRNVLTAGSQVTVAIYVFCKSSSEDMIIFIIASILFFYGTVKCVQKAPLYEALQLSKSGCNITKLVHDYVAKGWTEHHIKDIATYRAFNDNRGQWTLRREGLLDILRWSLQRPFHESVLLWHLATDLCFHFMLTPPTHEAASQCREMSNYMAYLLFVNPEMLIPGGSRTQFKAAYRCINQFIHNDDGPAANTALDENEIALKIVVNALLDEDGSDIVQYAGKLASLVMRCSDMDEEKMWRVIQGVWVEMLCFSAGRCRGYLHAKSLGTGGEYLSYVWLLLLYMGMETLGEKMQRTELDEDGMAAVLYRYNQNI</sequence>
<evidence type="ECO:0000313" key="3">
    <source>
        <dbReference type="EMBL" id="CAL4980608.1"/>
    </source>
</evidence>
<feature type="transmembrane region" description="Helical" evidence="1">
    <location>
        <begin position="46"/>
        <end position="67"/>
    </location>
</feature>
<dbReference type="EMBL" id="OZ075131">
    <property type="protein sequence ID" value="CAL4980608.1"/>
    <property type="molecule type" value="Genomic_DNA"/>
</dbReference>
<name>A0ABC9AJE1_9POAL</name>
<keyword evidence="1" id="KW-1133">Transmembrane helix</keyword>
<feature type="domain" description="DUF4220" evidence="2">
    <location>
        <begin position="49"/>
        <end position="161"/>
    </location>
</feature>